<sequence>MLRSLIFTSFIAISSAMILPHGFASVIVRSGAATCVDTQTPAICIPSTCKTMPNLAYDSCRKSCGWCDLTQAPCQNVADDKTCDAYKAANQCSMSSMQANCAKSCGVCTDLAPPVNPTCKNAAADATCDAYKAADMCAVASVIVNCKKSCSLC</sequence>
<dbReference type="EnsemblMetazoa" id="PPA36446.1">
    <property type="protein sequence ID" value="PPA36446.1"/>
    <property type="gene ID" value="WBGene00274815"/>
</dbReference>
<dbReference type="AlphaFoldDB" id="A0A2A6CXG3"/>
<dbReference type="Proteomes" id="UP000005239">
    <property type="component" value="Unassembled WGS sequence"/>
</dbReference>
<dbReference type="Pfam" id="PF01549">
    <property type="entry name" value="ShK"/>
    <property type="match status" value="1"/>
</dbReference>
<dbReference type="InterPro" id="IPR003582">
    <property type="entry name" value="ShKT_dom"/>
</dbReference>
<accession>A0A2A6CXG3</accession>
<accession>A0A8R1YU43</accession>
<reference evidence="1" key="2">
    <citation type="submission" date="2022-06" db="UniProtKB">
        <authorList>
            <consortium name="EnsemblMetazoa"/>
        </authorList>
    </citation>
    <scope>IDENTIFICATION</scope>
    <source>
        <strain evidence="1">PS312</strain>
    </source>
</reference>
<reference evidence="2" key="1">
    <citation type="journal article" date="2008" name="Nat. Genet.">
        <title>The Pristionchus pacificus genome provides a unique perspective on nematode lifestyle and parasitism.</title>
        <authorList>
            <person name="Dieterich C."/>
            <person name="Clifton S.W."/>
            <person name="Schuster L.N."/>
            <person name="Chinwalla A."/>
            <person name="Delehaunty K."/>
            <person name="Dinkelacker I."/>
            <person name="Fulton L."/>
            <person name="Fulton R."/>
            <person name="Godfrey J."/>
            <person name="Minx P."/>
            <person name="Mitreva M."/>
            <person name="Roeseler W."/>
            <person name="Tian H."/>
            <person name="Witte H."/>
            <person name="Yang S.P."/>
            <person name="Wilson R.K."/>
            <person name="Sommer R.J."/>
        </authorList>
    </citation>
    <scope>NUCLEOTIDE SEQUENCE [LARGE SCALE GENOMIC DNA]</scope>
    <source>
        <strain evidence="2">PS312</strain>
    </source>
</reference>
<dbReference type="PROSITE" id="PS51670">
    <property type="entry name" value="SHKT"/>
    <property type="match status" value="1"/>
</dbReference>
<keyword evidence="2" id="KW-1185">Reference proteome</keyword>
<evidence type="ECO:0000313" key="1">
    <source>
        <dbReference type="EnsemblMetazoa" id="PPA36446.1"/>
    </source>
</evidence>
<proteinExistence type="predicted"/>
<organism evidence="1 2">
    <name type="scientific">Pristionchus pacificus</name>
    <name type="common">Parasitic nematode worm</name>
    <dbReference type="NCBI Taxonomy" id="54126"/>
    <lineage>
        <taxon>Eukaryota</taxon>
        <taxon>Metazoa</taxon>
        <taxon>Ecdysozoa</taxon>
        <taxon>Nematoda</taxon>
        <taxon>Chromadorea</taxon>
        <taxon>Rhabditida</taxon>
        <taxon>Rhabditina</taxon>
        <taxon>Diplogasteromorpha</taxon>
        <taxon>Diplogasteroidea</taxon>
        <taxon>Neodiplogasteridae</taxon>
        <taxon>Pristionchus</taxon>
    </lineage>
</organism>
<evidence type="ECO:0000313" key="2">
    <source>
        <dbReference type="Proteomes" id="UP000005239"/>
    </source>
</evidence>
<dbReference type="SMART" id="SM00254">
    <property type="entry name" value="ShKT"/>
    <property type="match status" value="3"/>
</dbReference>
<name>A0A2A6CXG3_PRIPA</name>
<gene>
    <name evidence="1" type="primary">WBGene00274815</name>
</gene>
<protein>
    <submittedName>
        <fullName evidence="1">ShK domain-containing protein</fullName>
    </submittedName>
</protein>